<sequence>MWRLLSSSTGVCRKVLPDLGFHPLVSLPSRLAAGSGRLHNFDPRHASQKMRWRKFASPVESREIGEYGGWIT</sequence>
<accession>A0A484K922</accession>
<protein>
    <submittedName>
        <fullName evidence="1">Uncharacterized protein</fullName>
    </submittedName>
</protein>
<dbReference type="Proteomes" id="UP000595140">
    <property type="component" value="Unassembled WGS sequence"/>
</dbReference>
<evidence type="ECO:0000313" key="2">
    <source>
        <dbReference type="Proteomes" id="UP000595140"/>
    </source>
</evidence>
<keyword evidence="2" id="KW-1185">Reference proteome</keyword>
<gene>
    <name evidence="1" type="ORF">CCAM_LOCUS1155</name>
</gene>
<dbReference type="EMBL" id="OOIL02000014">
    <property type="protein sequence ID" value="VFQ59379.1"/>
    <property type="molecule type" value="Genomic_DNA"/>
</dbReference>
<dbReference type="AlphaFoldDB" id="A0A484K922"/>
<organism evidence="1 2">
    <name type="scientific">Cuscuta campestris</name>
    <dbReference type="NCBI Taxonomy" id="132261"/>
    <lineage>
        <taxon>Eukaryota</taxon>
        <taxon>Viridiplantae</taxon>
        <taxon>Streptophyta</taxon>
        <taxon>Embryophyta</taxon>
        <taxon>Tracheophyta</taxon>
        <taxon>Spermatophyta</taxon>
        <taxon>Magnoliopsida</taxon>
        <taxon>eudicotyledons</taxon>
        <taxon>Gunneridae</taxon>
        <taxon>Pentapetalae</taxon>
        <taxon>asterids</taxon>
        <taxon>lamiids</taxon>
        <taxon>Solanales</taxon>
        <taxon>Convolvulaceae</taxon>
        <taxon>Cuscuteae</taxon>
        <taxon>Cuscuta</taxon>
        <taxon>Cuscuta subgen. Grammica</taxon>
        <taxon>Cuscuta sect. Cleistogrammica</taxon>
    </lineage>
</organism>
<evidence type="ECO:0000313" key="1">
    <source>
        <dbReference type="EMBL" id="VFQ59379.1"/>
    </source>
</evidence>
<proteinExistence type="predicted"/>
<name>A0A484K922_9ASTE</name>
<reference evidence="1 2" key="1">
    <citation type="submission" date="2018-04" db="EMBL/GenBank/DDBJ databases">
        <authorList>
            <person name="Vogel A."/>
        </authorList>
    </citation>
    <scope>NUCLEOTIDE SEQUENCE [LARGE SCALE GENOMIC DNA]</scope>
</reference>